<evidence type="ECO:0008006" key="5">
    <source>
        <dbReference type="Google" id="ProtNLM"/>
    </source>
</evidence>
<evidence type="ECO:0000313" key="2">
    <source>
        <dbReference type="EMBL" id="MTE03904.1"/>
    </source>
</evidence>
<evidence type="ECO:0000313" key="4">
    <source>
        <dbReference type="Proteomes" id="UP000488295"/>
    </source>
</evidence>
<organism evidence="2 4">
    <name type="scientific">Lactobacillus johnsonii</name>
    <dbReference type="NCBI Taxonomy" id="33959"/>
    <lineage>
        <taxon>Bacteria</taxon>
        <taxon>Bacillati</taxon>
        <taxon>Bacillota</taxon>
        <taxon>Bacilli</taxon>
        <taxon>Lactobacillales</taxon>
        <taxon>Lactobacillaceae</taxon>
        <taxon>Lactobacillus</taxon>
    </lineage>
</organism>
<dbReference type="AlphaFoldDB" id="A0A9X4XA18"/>
<sequence length="97" mass="11434">MDFGEIMTQISANEKRRLEDLRAKAYMDHRLSEMMAFAFNDPAKMPKVEEAYPFVKDNLDQTNERSEEEPDWKKDQIIFMQQAQKIKQFNKDKGGGN</sequence>
<dbReference type="Proteomes" id="UP000488295">
    <property type="component" value="Unassembled WGS sequence"/>
</dbReference>
<reference evidence="1 3" key="1">
    <citation type="submission" date="2016-07" db="EMBL/GenBank/DDBJ databases">
        <title>Genome sequencing project for further understanding the molecular mechanisms of preventing non-alcoholic fatty liver disease.</title>
        <authorList>
            <person name="Wang H."/>
        </authorList>
    </citation>
    <scope>NUCLEOTIDE SEQUENCE [LARGE SCALE GENOMIC DNA]</scope>
    <source>
        <strain evidence="1 3">BS15</strain>
    </source>
</reference>
<reference evidence="2 4" key="2">
    <citation type="submission" date="2019-11" db="EMBL/GenBank/DDBJ databases">
        <title>Gastrointestinal microbiota of Peromyscus leucopus.</title>
        <authorList>
            <person name="Milovic A."/>
            <person name="Bassam K."/>
            <person name="Barbour A.G."/>
        </authorList>
    </citation>
    <scope>NUCLEOTIDE SEQUENCE [LARGE SCALE GENOMIC DNA]</scope>
    <source>
        <strain evidence="2 4">LL8</strain>
    </source>
</reference>
<name>A0A9X4XA18_LACJH</name>
<accession>A0A9X4XA18</accession>
<gene>
    <name evidence="1" type="ORF">BBP16_00665</name>
    <name evidence="2" type="ORF">GJU95_09040</name>
</gene>
<evidence type="ECO:0000313" key="3">
    <source>
        <dbReference type="Proteomes" id="UP000094691"/>
    </source>
</evidence>
<dbReference type="EMBL" id="WKKC01000030">
    <property type="protein sequence ID" value="MTE03904.1"/>
    <property type="molecule type" value="Genomic_DNA"/>
</dbReference>
<proteinExistence type="predicted"/>
<dbReference type="EMBL" id="CP016400">
    <property type="protein sequence ID" value="AOG25513.1"/>
    <property type="molecule type" value="Genomic_DNA"/>
</dbReference>
<dbReference type="RefSeq" id="WP_069168385.1">
    <property type="nucleotide sequence ID" value="NZ_JAVLUV010000001.1"/>
</dbReference>
<evidence type="ECO:0000313" key="1">
    <source>
        <dbReference type="EMBL" id="AOG25513.1"/>
    </source>
</evidence>
<dbReference type="Proteomes" id="UP000094691">
    <property type="component" value="Chromosome"/>
</dbReference>
<protein>
    <recommendedName>
        <fullName evidence="5">Lj965 prophage protein</fullName>
    </recommendedName>
</protein>